<dbReference type="RefSeq" id="WP_084017218.1">
    <property type="nucleotide sequence ID" value="NZ_FWXS01000005.1"/>
</dbReference>
<dbReference type="STRING" id="1434700.SAMN06296427_1059"/>
<dbReference type="EMBL" id="FWXS01000005">
    <property type="protein sequence ID" value="SMC62975.1"/>
    <property type="molecule type" value="Genomic_DNA"/>
</dbReference>
<dbReference type="Gene3D" id="2.60.120.10">
    <property type="entry name" value="Jelly Rolls"/>
    <property type="match status" value="1"/>
</dbReference>
<dbReference type="OrthoDB" id="997205at2"/>
<dbReference type="InterPro" id="IPR011051">
    <property type="entry name" value="RmlC_Cupin_sf"/>
</dbReference>
<organism evidence="1 2">
    <name type="scientific">Moheibacter sediminis</name>
    <dbReference type="NCBI Taxonomy" id="1434700"/>
    <lineage>
        <taxon>Bacteria</taxon>
        <taxon>Pseudomonadati</taxon>
        <taxon>Bacteroidota</taxon>
        <taxon>Flavobacteriia</taxon>
        <taxon>Flavobacteriales</taxon>
        <taxon>Weeksellaceae</taxon>
        <taxon>Moheibacter</taxon>
    </lineage>
</organism>
<evidence type="ECO:0008006" key="3">
    <source>
        <dbReference type="Google" id="ProtNLM"/>
    </source>
</evidence>
<evidence type="ECO:0000313" key="1">
    <source>
        <dbReference type="EMBL" id="SMC62975.1"/>
    </source>
</evidence>
<reference evidence="1 2" key="1">
    <citation type="submission" date="2017-04" db="EMBL/GenBank/DDBJ databases">
        <authorList>
            <person name="Afonso C.L."/>
            <person name="Miller P.J."/>
            <person name="Scott M.A."/>
            <person name="Spackman E."/>
            <person name="Goraichik I."/>
            <person name="Dimitrov K.M."/>
            <person name="Suarez D.L."/>
            <person name="Swayne D.E."/>
        </authorList>
    </citation>
    <scope>NUCLEOTIDE SEQUENCE [LARGE SCALE GENOMIC DNA]</scope>
    <source>
        <strain evidence="1 2">CGMCC 1.12708</strain>
    </source>
</reference>
<name>A0A1W2AQL7_9FLAO</name>
<gene>
    <name evidence="1" type="ORF">SAMN06296427_1059</name>
</gene>
<dbReference type="SUPFAM" id="SSF51182">
    <property type="entry name" value="RmlC-like cupins"/>
    <property type="match status" value="1"/>
</dbReference>
<keyword evidence="2" id="KW-1185">Reference proteome</keyword>
<proteinExistence type="predicted"/>
<dbReference type="Proteomes" id="UP000192393">
    <property type="component" value="Unassembled WGS sequence"/>
</dbReference>
<accession>A0A1W2AQL7</accession>
<dbReference type="InterPro" id="IPR014710">
    <property type="entry name" value="RmlC-like_jellyroll"/>
</dbReference>
<sequence length="105" mass="12033">METASFYENLIYREDKPVLNVILQTTVSKEVRITFKKGQEMKEHKSSYPIVLQVIEGSVDFGIPSERKTLEKGMLISLEPDILHDLKALEMSIVRLSIHVGFKIN</sequence>
<dbReference type="AlphaFoldDB" id="A0A1W2AQL7"/>
<protein>
    <recommendedName>
        <fullName evidence="3">Cupin domain protein</fullName>
    </recommendedName>
</protein>
<evidence type="ECO:0000313" key="2">
    <source>
        <dbReference type="Proteomes" id="UP000192393"/>
    </source>
</evidence>